<dbReference type="PANTHER" id="PTHR12561:SF3">
    <property type="entry name" value="LIPOYLTRANSFERASE 1, MITOCHONDRIAL"/>
    <property type="match status" value="1"/>
</dbReference>
<dbReference type="GO" id="GO:0016979">
    <property type="term" value="F:lipoate-protein ligase activity"/>
    <property type="evidence" value="ECO:0007669"/>
    <property type="project" value="UniProtKB-EC"/>
</dbReference>
<reference evidence="9" key="1">
    <citation type="submission" date="2020-08" db="EMBL/GenBank/DDBJ databases">
        <authorList>
            <person name="Liu C."/>
            <person name="Sun Q."/>
        </authorList>
    </citation>
    <scope>NUCLEOTIDE SEQUENCE</scope>
    <source>
        <strain evidence="9">BX16</strain>
    </source>
</reference>
<keyword evidence="10" id="KW-1185">Reference proteome</keyword>
<dbReference type="GO" id="GO:0005737">
    <property type="term" value="C:cytoplasm"/>
    <property type="evidence" value="ECO:0007669"/>
    <property type="project" value="TreeGrafter"/>
</dbReference>
<dbReference type="Gene3D" id="3.30.390.50">
    <property type="entry name" value="CO dehydrogenase flavoprotein, C-terminal domain"/>
    <property type="match status" value="1"/>
</dbReference>
<evidence type="ECO:0000313" key="9">
    <source>
        <dbReference type="EMBL" id="MBC5999512.1"/>
    </source>
</evidence>
<sequence>MKYMKTGSTDPCYNLAFEEYVLKNCKDDDYVLLWQNDNTIVFGVNQNPLEEINMDAAKELGVNIVRRTTGGGAVYHDMGNLNFSYITDWDDGESSSYARFLEPITKAFAKIGLKVVMKGRNDLLLDGKKISGSAQRLLDGRILHHGTLLIDSDLGKISNVLNVSEDKIKSKGIKSVRSRVTNINAYADHKLDIEDIKNLLLDNWFNGEVNETFFEEAQLAEIRDLADQKYRSWDWVYGRSPKFNYKNRMRFEGGSIEVNLEVEGGIIQQCIIIGDFLSLQSIENVEKVLTGIPFDVRAVTQALDPLPLELYFGSISRDEVLKCFQEG</sequence>
<dbReference type="EMBL" id="JACRWC010000072">
    <property type="protein sequence ID" value="MBC5999512.1"/>
    <property type="molecule type" value="Genomic_DNA"/>
</dbReference>
<accession>A0A923SLV7</accession>
<evidence type="ECO:0000256" key="5">
    <source>
        <dbReference type="ARBA" id="ARBA00022741"/>
    </source>
</evidence>
<dbReference type="EC" id="6.3.1.20" evidence="3"/>
<dbReference type="GO" id="GO:0009249">
    <property type="term" value="P:protein lipoylation"/>
    <property type="evidence" value="ECO:0007669"/>
    <property type="project" value="InterPro"/>
</dbReference>
<dbReference type="CDD" id="cd16443">
    <property type="entry name" value="LplA"/>
    <property type="match status" value="1"/>
</dbReference>
<dbReference type="Pfam" id="PF21948">
    <property type="entry name" value="LplA-B_cat"/>
    <property type="match status" value="1"/>
</dbReference>
<comment type="pathway">
    <text evidence="1">Protein modification; protein lipoylation via exogenous pathway; protein N(6)-(lipoyl)lysine from lipoate: step 2/2.</text>
</comment>
<dbReference type="InterPro" id="IPR045864">
    <property type="entry name" value="aa-tRNA-synth_II/BPL/LPL"/>
</dbReference>
<evidence type="ECO:0000256" key="3">
    <source>
        <dbReference type="ARBA" id="ARBA00012367"/>
    </source>
</evidence>
<dbReference type="SUPFAM" id="SSF82649">
    <property type="entry name" value="SufE/NifU"/>
    <property type="match status" value="1"/>
</dbReference>
<dbReference type="GO" id="GO:0017118">
    <property type="term" value="F:lipoyltransferase activity"/>
    <property type="evidence" value="ECO:0007669"/>
    <property type="project" value="TreeGrafter"/>
</dbReference>
<proteinExistence type="predicted"/>
<dbReference type="RefSeq" id="WP_249286940.1">
    <property type="nucleotide sequence ID" value="NZ_JACRWC010000072.1"/>
</dbReference>
<evidence type="ECO:0000256" key="6">
    <source>
        <dbReference type="ARBA" id="ARBA00022840"/>
    </source>
</evidence>
<comment type="catalytic activity">
    <reaction evidence="7">
        <text>L-lysyl-[lipoyl-carrier protein] + (R)-lipoate + ATP = N(6)-[(R)-lipoyl]-L-lysyl-[lipoyl-carrier protein] + AMP + diphosphate + H(+)</text>
        <dbReference type="Rhea" id="RHEA:49288"/>
        <dbReference type="Rhea" id="RHEA-COMP:10500"/>
        <dbReference type="Rhea" id="RHEA-COMP:10502"/>
        <dbReference type="ChEBI" id="CHEBI:15378"/>
        <dbReference type="ChEBI" id="CHEBI:29969"/>
        <dbReference type="ChEBI" id="CHEBI:30616"/>
        <dbReference type="ChEBI" id="CHEBI:33019"/>
        <dbReference type="ChEBI" id="CHEBI:83088"/>
        <dbReference type="ChEBI" id="CHEBI:83099"/>
        <dbReference type="ChEBI" id="CHEBI:456215"/>
        <dbReference type="EC" id="6.3.1.20"/>
    </reaction>
</comment>
<dbReference type="Proteomes" id="UP000644115">
    <property type="component" value="Unassembled WGS sequence"/>
</dbReference>
<evidence type="ECO:0000256" key="7">
    <source>
        <dbReference type="ARBA" id="ARBA00048037"/>
    </source>
</evidence>
<evidence type="ECO:0000313" key="10">
    <source>
        <dbReference type="Proteomes" id="UP000644115"/>
    </source>
</evidence>
<dbReference type="GO" id="GO:0005524">
    <property type="term" value="F:ATP binding"/>
    <property type="evidence" value="ECO:0007669"/>
    <property type="project" value="UniProtKB-KW"/>
</dbReference>
<evidence type="ECO:0000259" key="8">
    <source>
        <dbReference type="PROSITE" id="PS51733"/>
    </source>
</evidence>
<evidence type="ECO:0000256" key="4">
    <source>
        <dbReference type="ARBA" id="ARBA00022598"/>
    </source>
</evidence>
<dbReference type="AlphaFoldDB" id="A0A923SLV7"/>
<dbReference type="InterPro" id="IPR019491">
    <property type="entry name" value="Lipoate_protein_ligase_C"/>
</dbReference>
<dbReference type="Gene3D" id="3.30.930.10">
    <property type="entry name" value="Bira Bifunctional Protein, Domain 2"/>
    <property type="match status" value="1"/>
</dbReference>
<feature type="domain" description="BPL/LPL catalytic" evidence="8">
    <location>
        <begin position="25"/>
        <end position="212"/>
    </location>
</feature>
<name>A0A923SLV7_9FIRM</name>
<comment type="caution">
    <text evidence="9">The sequence shown here is derived from an EMBL/GenBank/DDBJ whole genome shotgun (WGS) entry which is preliminary data.</text>
</comment>
<dbReference type="InterPro" id="IPR004562">
    <property type="entry name" value="LipoylTrfase_LipoateP_Ligase"/>
</dbReference>
<evidence type="ECO:0000256" key="1">
    <source>
        <dbReference type="ARBA" id="ARBA00005085"/>
    </source>
</evidence>
<protein>
    <recommendedName>
        <fullName evidence="3">lipoate--protein ligase</fullName>
        <ecNumber evidence="3">6.3.1.20</ecNumber>
    </recommendedName>
</protein>
<gene>
    <name evidence="9" type="ORF">H8876_05815</name>
</gene>
<dbReference type="PROSITE" id="PS51733">
    <property type="entry name" value="BPL_LPL_CATALYTIC"/>
    <property type="match status" value="1"/>
</dbReference>
<comment type="pathway">
    <text evidence="2">Protein modification; protein lipoylation via exogenous pathway; protein N(6)-(lipoyl)lysine from lipoate: step 1/2.</text>
</comment>
<dbReference type="NCBIfam" id="TIGR00545">
    <property type="entry name" value="lipoyltrans"/>
    <property type="match status" value="1"/>
</dbReference>
<dbReference type="Pfam" id="PF10437">
    <property type="entry name" value="Lip_prot_lig_C"/>
    <property type="match status" value="1"/>
</dbReference>
<dbReference type="InterPro" id="IPR004143">
    <property type="entry name" value="BPL_LPL_catalytic"/>
</dbReference>
<keyword evidence="5" id="KW-0547">Nucleotide-binding</keyword>
<keyword evidence="6" id="KW-0067">ATP-binding</keyword>
<evidence type="ECO:0000256" key="2">
    <source>
        <dbReference type="ARBA" id="ARBA00005124"/>
    </source>
</evidence>
<dbReference type="FunFam" id="3.30.930.10:FF:000072">
    <property type="entry name" value="Lipoate--protein ligase"/>
    <property type="match status" value="1"/>
</dbReference>
<keyword evidence="4 9" id="KW-0436">Ligase</keyword>
<dbReference type="SUPFAM" id="SSF55681">
    <property type="entry name" value="Class II aaRS and biotin synthetases"/>
    <property type="match status" value="1"/>
</dbReference>
<organism evidence="9 10">
    <name type="scientific">Lentihominibacter faecis</name>
    <dbReference type="NCBI Taxonomy" id="2764712"/>
    <lineage>
        <taxon>Bacteria</taxon>
        <taxon>Bacillati</taxon>
        <taxon>Bacillota</taxon>
        <taxon>Clostridia</taxon>
        <taxon>Peptostreptococcales</taxon>
        <taxon>Anaerovoracaceae</taxon>
        <taxon>Lentihominibacter</taxon>
    </lineage>
</organism>
<dbReference type="PANTHER" id="PTHR12561">
    <property type="entry name" value="LIPOATE-PROTEIN LIGASE"/>
    <property type="match status" value="1"/>
</dbReference>